<evidence type="ECO:0000256" key="5">
    <source>
        <dbReference type="ARBA" id="ARBA00022840"/>
    </source>
</evidence>
<dbReference type="PROSITE" id="PS50110">
    <property type="entry name" value="RESPONSE_REGULATORY"/>
    <property type="match status" value="1"/>
</dbReference>
<accession>A0A932GNE5</accession>
<dbReference type="InterPro" id="IPR025662">
    <property type="entry name" value="Sigma_54_int_dom_ATP-bd_1"/>
</dbReference>
<keyword evidence="8" id="KW-0238">DNA-binding</keyword>
<evidence type="ECO:0000256" key="1">
    <source>
        <dbReference type="ARBA" id="ARBA00004496"/>
    </source>
</evidence>
<dbReference type="Pfam" id="PF02954">
    <property type="entry name" value="HTH_8"/>
    <property type="match status" value="1"/>
</dbReference>
<dbReference type="GO" id="GO:0000160">
    <property type="term" value="P:phosphorelay signal transduction system"/>
    <property type="evidence" value="ECO:0007669"/>
    <property type="project" value="UniProtKB-KW"/>
</dbReference>
<protein>
    <submittedName>
        <fullName evidence="14">Sigma-54-dependent Fis family transcriptional regulator</fullName>
    </submittedName>
</protein>
<keyword evidence="7" id="KW-0805">Transcription regulation</keyword>
<name>A0A932GNE5_UNCTE</name>
<evidence type="ECO:0000256" key="11">
    <source>
        <dbReference type="PROSITE-ProRule" id="PRU00169"/>
    </source>
</evidence>
<keyword evidence="4" id="KW-0547">Nucleotide-binding</keyword>
<evidence type="ECO:0000256" key="2">
    <source>
        <dbReference type="ARBA" id="ARBA00022490"/>
    </source>
</evidence>
<dbReference type="Gene3D" id="3.40.50.2300">
    <property type="match status" value="1"/>
</dbReference>
<keyword evidence="5" id="KW-0067">ATP-binding</keyword>
<dbReference type="SUPFAM" id="SSF52540">
    <property type="entry name" value="P-loop containing nucleoside triphosphate hydrolases"/>
    <property type="match status" value="1"/>
</dbReference>
<feature type="modified residue" description="4-aspartylphosphate" evidence="11">
    <location>
        <position position="54"/>
    </location>
</feature>
<dbReference type="InterPro" id="IPR058031">
    <property type="entry name" value="AAA_lid_NorR"/>
</dbReference>
<dbReference type="PROSITE" id="PS00688">
    <property type="entry name" value="SIGMA54_INTERACT_3"/>
    <property type="match status" value="1"/>
</dbReference>
<feature type="domain" description="Response regulatory" evidence="13">
    <location>
        <begin position="5"/>
        <end position="119"/>
    </location>
</feature>
<dbReference type="Gene3D" id="1.10.10.60">
    <property type="entry name" value="Homeodomain-like"/>
    <property type="match status" value="1"/>
</dbReference>
<dbReference type="GO" id="GO:0006355">
    <property type="term" value="P:regulation of DNA-templated transcription"/>
    <property type="evidence" value="ECO:0007669"/>
    <property type="project" value="InterPro"/>
</dbReference>
<keyword evidence="2" id="KW-0963">Cytoplasm</keyword>
<keyword evidence="10" id="KW-0804">Transcription</keyword>
<dbReference type="SMART" id="SM00382">
    <property type="entry name" value="AAA"/>
    <property type="match status" value="1"/>
</dbReference>
<evidence type="ECO:0000256" key="9">
    <source>
        <dbReference type="ARBA" id="ARBA00023159"/>
    </source>
</evidence>
<dbReference type="GO" id="GO:0005737">
    <property type="term" value="C:cytoplasm"/>
    <property type="evidence" value="ECO:0007669"/>
    <property type="project" value="UniProtKB-SubCell"/>
</dbReference>
<evidence type="ECO:0000256" key="4">
    <source>
        <dbReference type="ARBA" id="ARBA00022741"/>
    </source>
</evidence>
<feature type="domain" description="Sigma-54 factor interaction" evidence="12">
    <location>
        <begin position="144"/>
        <end position="374"/>
    </location>
</feature>
<dbReference type="GO" id="GO:0005524">
    <property type="term" value="F:ATP binding"/>
    <property type="evidence" value="ECO:0007669"/>
    <property type="project" value="UniProtKB-KW"/>
</dbReference>
<dbReference type="SUPFAM" id="SSF46689">
    <property type="entry name" value="Homeodomain-like"/>
    <property type="match status" value="1"/>
</dbReference>
<evidence type="ECO:0000256" key="3">
    <source>
        <dbReference type="ARBA" id="ARBA00022553"/>
    </source>
</evidence>
<evidence type="ECO:0000313" key="14">
    <source>
        <dbReference type="EMBL" id="MBI3013952.1"/>
    </source>
</evidence>
<proteinExistence type="predicted"/>
<organism evidence="14 15">
    <name type="scientific">Tectimicrobiota bacterium</name>
    <dbReference type="NCBI Taxonomy" id="2528274"/>
    <lineage>
        <taxon>Bacteria</taxon>
        <taxon>Pseudomonadati</taxon>
        <taxon>Nitrospinota/Tectimicrobiota group</taxon>
        <taxon>Candidatus Tectimicrobiota</taxon>
    </lineage>
</organism>
<comment type="caution">
    <text evidence="14">The sequence shown here is derived from an EMBL/GenBank/DDBJ whole genome shotgun (WGS) entry which is preliminary data.</text>
</comment>
<gene>
    <name evidence="14" type="ORF">HYY65_02545</name>
</gene>
<keyword evidence="9" id="KW-0010">Activator</keyword>
<dbReference type="InterPro" id="IPR025944">
    <property type="entry name" value="Sigma_54_int_dom_CS"/>
</dbReference>
<dbReference type="InterPro" id="IPR027417">
    <property type="entry name" value="P-loop_NTPase"/>
</dbReference>
<evidence type="ECO:0000256" key="6">
    <source>
        <dbReference type="ARBA" id="ARBA00023012"/>
    </source>
</evidence>
<evidence type="ECO:0000313" key="15">
    <source>
        <dbReference type="Proteomes" id="UP000741360"/>
    </source>
</evidence>
<dbReference type="Gene3D" id="1.10.8.60">
    <property type="match status" value="1"/>
</dbReference>
<dbReference type="PRINTS" id="PR01590">
    <property type="entry name" value="HTHFIS"/>
</dbReference>
<dbReference type="PROSITE" id="PS00675">
    <property type="entry name" value="SIGMA54_INTERACT_1"/>
    <property type="match status" value="1"/>
</dbReference>
<reference evidence="14" key="1">
    <citation type="submission" date="2020-07" db="EMBL/GenBank/DDBJ databases">
        <title>Huge and variable diversity of episymbiotic CPR bacteria and DPANN archaea in groundwater ecosystems.</title>
        <authorList>
            <person name="He C.Y."/>
            <person name="Keren R."/>
            <person name="Whittaker M."/>
            <person name="Farag I.F."/>
            <person name="Doudna J."/>
            <person name="Cate J.H.D."/>
            <person name="Banfield J.F."/>
        </authorList>
    </citation>
    <scope>NUCLEOTIDE SEQUENCE</scope>
    <source>
        <strain evidence="14">NC_groundwater_717_Ag_S-0.2um_59_8</strain>
    </source>
</reference>
<dbReference type="EMBL" id="JACPSX010000043">
    <property type="protein sequence ID" value="MBI3013952.1"/>
    <property type="molecule type" value="Genomic_DNA"/>
</dbReference>
<dbReference type="Gene3D" id="3.40.50.300">
    <property type="entry name" value="P-loop containing nucleotide triphosphate hydrolases"/>
    <property type="match status" value="1"/>
</dbReference>
<evidence type="ECO:0000259" key="13">
    <source>
        <dbReference type="PROSITE" id="PS50110"/>
    </source>
</evidence>
<dbReference type="SMART" id="SM00448">
    <property type="entry name" value="REC"/>
    <property type="match status" value="1"/>
</dbReference>
<dbReference type="FunFam" id="3.40.50.300:FF:000006">
    <property type="entry name" value="DNA-binding transcriptional regulator NtrC"/>
    <property type="match status" value="1"/>
</dbReference>
<comment type="subcellular location">
    <subcellularLocation>
        <location evidence="1">Cytoplasm</location>
    </subcellularLocation>
</comment>
<dbReference type="InterPro" id="IPR003593">
    <property type="entry name" value="AAA+_ATPase"/>
</dbReference>
<dbReference type="Pfam" id="PF25601">
    <property type="entry name" value="AAA_lid_14"/>
    <property type="match status" value="1"/>
</dbReference>
<dbReference type="FunFam" id="1.10.8.60:FF:000014">
    <property type="entry name" value="DNA-binding transcriptional regulator NtrC"/>
    <property type="match status" value="1"/>
</dbReference>
<dbReference type="InterPro" id="IPR009057">
    <property type="entry name" value="Homeodomain-like_sf"/>
</dbReference>
<dbReference type="InterPro" id="IPR011006">
    <property type="entry name" value="CheY-like_superfamily"/>
</dbReference>
<keyword evidence="6" id="KW-0902">Two-component regulatory system</keyword>
<dbReference type="InterPro" id="IPR002197">
    <property type="entry name" value="HTH_Fis"/>
</dbReference>
<dbReference type="PANTHER" id="PTHR32071:SF113">
    <property type="entry name" value="ALGINATE BIOSYNTHESIS TRANSCRIPTIONAL REGULATORY PROTEIN ALGB"/>
    <property type="match status" value="1"/>
</dbReference>
<dbReference type="CDD" id="cd00009">
    <property type="entry name" value="AAA"/>
    <property type="match status" value="1"/>
</dbReference>
<dbReference type="Proteomes" id="UP000741360">
    <property type="component" value="Unassembled WGS sequence"/>
</dbReference>
<dbReference type="InterPro" id="IPR001789">
    <property type="entry name" value="Sig_transdc_resp-reg_receiver"/>
</dbReference>
<dbReference type="PANTHER" id="PTHR32071">
    <property type="entry name" value="TRANSCRIPTIONAL REGULATORY PROTEIN"/>
    <property type="match status" value="1"/>
</dbReference>
<dbReference type="Pfam" id="PF00072">
    <property type="entry name" value="Response_reg"/>
    <property type="match status" value="1"/>
</dbReference>
<dbReference type="InterPro" id="IPR002078">
    <property type="entry name" value="Sigma_54_int"/>
</dbReference>
<dbReference type="PROSITE" id="PS50045">
    <property type="entry name" value="SIGMA54_INTERACT_4"/>
    <property type="match status" value="1"/>
</dbReference>
<keyword evidence="3 11" id="KW-0597">Phosphoprotein</keyword>
<dbReference type="GO" id="GO:0043565">
    <property type="term" value="F:sequence-specific DNA binding"/>
    <property type="evidence" value="ECO:0007669"/>
    <property type="project" value="InterPro"/>
</dbReference>
<dbReference type="AlphaFoldDB" id="A0A932GNE5"/>
<dbReference type="Pfam" id="PF00158">
    <property type="entry name" value="Sigma54_activat"/>
    <property type="match status" value="1"/>
</dbReference>
<dbReference type="InterPro" id="IPR025943">
    <property type="entry name" value="Sigma_54_int_dom_ATP-bd_2"/>
</dbReference>
<evidence type="ECO:0000256" key="10">
    <source>
        <dbReference type="ARBA" id="ARBA00023163"/>
    </source>
</evidence>
<evidence type="ECO:0000256" key="8">
    <source>
        <dbReference type="ARBA" id="ARBA00023125"/>
    </source>
</evidence>
<evidence type="ECO:0000259" key="12">
    <source>
        <dbReference type="PROSITE" id="PS50045"/>
    </source>
</evidence>
<dbReference type="PROSITE" id="PS00676">
    <property type="entry name" value="SIGMA54_INTERACT_2"/>
    <property type="match status" value="1"/>
</dbReference>
<dbReference type="SUPFAM" id="SSF52172">
    <property type="entry name" value="CheY-like"/>
    <property type="match status" value="1"/>
</dbReference>
<dbReference type="FunFam" id="3.40.50.2300:FF:000018">
    <property type="entry name" value="DNA-binding transcriptional regulator NtrC"/>
    <property type="match status" value="1"/>
</dbReference>
<sequence length="476" mass="53834">MLPYEILIVDDEKLIRWSLSQALEKEGYHVLTAEDGEQGLALVKEEDPDLVILDVKLPGLDGLQVLEKIREFNPGVVVIMLTAFDALEIAVGAMKLGAYDYIHKPYELEKVQVCIKNALETVKLKKEVQQLQEEQSSRYGFKNIIGQTENMRQVFETVRLVARSDTTTVLLQGESGTGKDLIAKAIHYQSSRRDHPFMEIDCTSLPESLAESELFGHEKGAFTDAKVQKKGLFELANGGTVLLDEIGDMPLGIQSKLLRILEERTCKRVGGVRDIKVDVRVIAATHVDLEKAVTAGKFREDLYYRLKVIPIYIPPLRERRDDIPLLAKYFVHIYSKEFKKKVKGLSAETIQLLLEYDWPGNVRELRNVVERAIILGNEDWIMPDQLPREIFAKTSESAREEFFRLPGAGVNLEEVEKALIAQALSRTLGNQIQAAKLLGISRDTLRYRMKKYNLGEEEVVRSHEEPEGDSLAGFAI</sequence>
<evidence type="ECO:0000256" key="7">
    <source>
        <dbReference type="ARBA" id="ARBA00023015"/>
    </source>
</evidence>